<name>A0A955L945_9BACT</name>
<feature type="domain" description="CzcB-like barrel-sandwich hybrid" evidence="3">
    <location>
        <begin position="94"/>
        <end position="342"/>
    </location>
</feature>
<feature type="transmembrane region" description="Helical" evidence="2">
    <location>
        <begin position="21"/>
        <end position="43"/>
    </location>
</feature>
<evidence type="ECO:0000256" key="1">
    <source>
        <dbReference type="SAM" id="Coils"/>
    </source>
</evidence>
<dbReference type="EMBL" id="JAGQLH010000054">
    <property type="protein sequence ID" value="MCA9385897.1"/>
    <property type="molecule type" value="Genomic_DNA"/>
</dbReference>
<dbReference type="InterPro" id="IPR058647">
    <property type="entry name" value="BSH_CzcB-like"/>
</dbReference>
<reference evidence="4" key="1">
    <citation type="submission" date="2020-04" db="EMBL/GenBank/DDBJ databases">
        <authorList>
            <person name="Zhang T."/>
        </authorList>
    </citation>
    <scope>NUCLEOTIDE SEQUENCE</scope>
    <source>
        <strain evidence="4">HKST-UBA11</strain>
    </source>
</reference>
<proteinExistence type="predicted"/>
<sequence>MYYYYQDVIARLLKNHKGIKKLLVVPIIIGILMLPYAQSFLVYGQSMVNSLASEEPASDEVFVETNTIEIEHRELESIITTTGIIKSDIETTLASKNPGRITQVYFDTGDRVQKGQVIARLGGEEHSAQLQMAQNAYSNTNDLYTHSQSMYEQQVKNAENQVLTAQANLGALEVEQQNLEEIRKEQKAGALIQYEIAETYEDHIRDIGHEEYDASPPEMQGLVDEKYDLEIENAELQLDYADSQLDLLDVNLNAQANTLNAQIDVAETYLRQAEDGVITAERQSLSQLQMIKTQLDNAQDNIALASVMVENNVIRAPYDGIITDKFIEIGQVIGAGQPLMSFANDGIIIQGDVADIYAHQIHNGQEVRVIMHTGTSHVAEITQVSPKINAITRRLQFEMKFKELPEKLLLGEFVDIEVISGVEDAYIVPREYIYYDFEGPYVLLDDNNKQSISIIEEQYGNVQINFEGVGTQTIFKQ</sequence>
<dbReference type="GO" id="GO:1990281">
    <property type="term" value="C:efflux pump complex"/>
    <property type="evidence" value="ECO:0007669"/>
    <property type="project" value="TreeGrafter"/>
</dbReference>
<evidence type="ECO:0000313" key="5">
    <source>
        <dbReference type="Proteomes" id="UP000754563"/>
    </source>
</evidence>
<dbReference type="PANTHER" id="PTHR30469">
    <property type="entry name" value="MULTIDRUG RESISTANCE PROTEIN MDTA"/>
    <property type="match status" value="1"/>
</dbReference>
<dbReference type="Gene3D" id="2.40.50.100">
    <property type="match status" value="2"/>
</dbReference>
<dbReference type="AlphaFoldDB" id="A0A955L945"/>
<gene>
    <name evidence="4" type="ORF">KC717_04590</name>
</gene>
<evidence type="ECO:0000313" key="4">
    <source>
        <dbReference type="EMBL" id="MCA9385897.1"/>
    </source>
</evidence>
<keyword evidence="2" id="KW-0472">Membrane</keyword>
<dbReference type="Gene3D" id="1.10.287.470">
    <property type="entry name" value="Helix hairpin bin"/>
    <property type="match status" value="1"/>
</dbReference>
<feature type="coiled-coil region" evidence="1">
    <location>
        <begin position="148"/>
        <end position="175"/>
    </location>
</feature>
<dbReference type="Proteomes" id="UP000754563">
    <property type="component" value="Unassembled WGS sequence"/>
</dbReference>
<protein>
    <submittedName>
        <fullName evidence="4">Efflux RND transporter periplasmic adaptor subunit</fullName>
    </submittedName>
</protein>
<keyword evidence="2" id="KW-1133">Transmembrane helix</keyword>
<dbReference type="GO" id="GO:0015562">
    <property type="term" value="F:efflux transmembrane transporter activity"/>
    <property type="evidence" value="ECO:0007669"/>
    <property type="project" value="TreeGrafter"/>
</dbReference>
<keyword evidence="2" id="KW-0812">Transmembrane</keyword>
<organism evidence="4 5">
    <name type="scientific">Candidatus Dojkabacteria bacterium</name>
    <dbReference type="NCBI Taxonomy" id="2099670"/>
    <lineage>
        <taxon>Bacteria</taxon>
        <taxon>Candidatus Dojkabacteria</taxon>
    </lineage>
</organism>
<dbReference type="Gene3D" id="2.40.30.170">
    <property type="match status" value="1"/>
</dbReference>
<evidence type="ECO:0000259" key="3">
    <source>
        <dbReference type="Pfam" id="PF25973"/>
    </source>
</evidence>
<evidence type="ECO:0000256" key="2">
    <source>
        <dbReference type="SAM" id="Phobius"/>
    </source>
</evidence>
<dbReference type="SUPFAM" id="SSF111369">
    <property type="entry name" value="HlyD-like secretion proteins"/>
    <property type="match status" value="2"/>
</dbReference>
<comment type="caution">
    <text evidence="4">The sequence shown here is derived from an EMBL/GenBank/DDBJ whole genome shotgun (WGS) entry which is preliminary data.</text>
</comment>
<dbReference type="Pfam" id="PF25973">
    <property type="entry name" value="BSH_CzcB"/>
    <property type="match status" value="1"/>
</dbReference>
<reference evidence="4" key="2">
    <citation type="journal article" date="2021" name="Microbiome">
        <title>Successional dynamics and alternative stable states in a saline activated sludge microbial community over 9 years.</title>
        <authorList>
            <person name="Wang Y."/>
            <person name="Ye J."/>
            <person name="Ju F."/>
            <person name="Liu L."/>
            <person name="Boyd J.A."/>
            <person name="Deng Y."/>
            <person name="Parks D.H."/>
            <person name="Jiang X."/>
            <person name="Yin X."/>
            <person name="Woodcroft B.J."/>
            <person name="Tyson G.W."/>
            <person name="Hugenholtz P."/>
            <person name="Polz M.F."/>
            <person name="Zhang T."/>
        </authorList>
    </citation>
    <scope>NUCLEOTIDE SEQUENCE</scope>
    <source>
        <strain evidence="4">HKST-UBA11</strain>
    </source>
</reference>
<keyword evidence="1" id="KW-0175">Coiled coil</keyword>
<accession>A0A955L945</accession>